<keyword evidence="5" id="KW-0472">Membrane</keyword>
<proteinExistence type="inferred from homology"/>
<dbReference type="PANTHER" id="PTHR33392">
    <property type="entry name" value="POLYISOPRENYL-TEICHOIC ACID--PEPTIDOGLYCAN TEICHOIC ACID TRANSFERASE TAGU"/>
    <property type="match status" value="1"/>
</dbReference>
<dbReference type="Pfam" id="PF03816">
    <property type="entry name" value="LytR_cpsA_psr"/>
    <property type="match status" value="1"/>
</dbReference>
<accession>A0A917EPK1</accession>
<dbReference type="AlphaFoldDB" id="A0A917EPK1"/>
<feature type="transmembrane region" description="Helical" evidence="5">
    <location>
        <begin position="20"/>
        <end position="41"/>
    </location>
</feature>
<name>A0A917EPK1_9BACI</name>
<organism evidence="7 8">
    <name type="scientific">Priestia taiwanensis</name>
    <dbReference type="NCBI Taxonomy" id="1347902"/>
    <lineage>
        <taxon>Bacteria</taxon>
        <taxon>Bacillati</taxon>
        <taxon>Bacillota</taxon>
        <taxon>Bacilli</taxon>
        <taxon>Bacillales</taxon>
        <taxon>Bacillaceae</taxon>
        <taxon>Priestia</taxon>
    </lineage>
</organism>
<evidence type="ECO:0000259" key="6">
    <source>
        <dbReference type="Pfam" id="PF03816"/>
    </source>
</evidence>
<evidence type="ECO:0000313" key="7">
    <source>
        <dbReference type="EMBL" id="GGE67318.1"/>
    </source>
</evidence>
<protein>
    <submittedName>
        <fullName evidence="7">LytR family transcriptional regulator</fullName>
    </submittedName>
</protein>
<dbReference type="NCBIfam" id="TIGR00350">
    <property type="entry name" value="lytR_cpsA_psr"/>
    <property type="match status" value="1"/>
</dbReference>
<gene>
    <name evidence="7" type="ORF">GCM10007140_16840</name>
</gene>
<evidence type="ECO:0000256" key="4">
    <source>
        <dbReference type="ARBA" id="ARBA00022989"/>
    </source>
</evidence>
<comment type="caution">
    <text evidence="7">The sequence shown here is derived from an EMBL/GenBank/DDBJ whole genome shotgun (WGS) entry which is preliminary data.</text>
</comment>
<keyword evidence="3" id="KW-0735">Signal-anchor</keyword>
<reference evidence="7" key="2">
    <citation type="submission" date="2020-09" db="EMBL/GenBank/DDBJ databases">
        <authorList>
            <person name="Sun Q."/>
            <person name="Zhou Y."/>
        </authorList>
    </citation>
    <scope>NUCLEOTIDE SEQUENCE</scope>
    <source>
        <strain evidence="7">CGMCC 1.12698</strain>
    </source>
</reference>
<dbReference type="GO" id="GO:0071555">
    <property type="term" value="P:cell wall organization"/>
    <property type="evidence" value="ECO:0007669"/>
    <property type="project" value="UniProtKB-KW"/>
</dbReference>
<dbReference type="InterPro" id="IPR050922">
    <property type="entry name" value="LytR/CpsA/Psr_CW_biosynth"/>
</dbReference>
<keyword evidence="2 5" id="KW-0812">Transmembrane</keyword>
<dbReference type="Proteomes" id="UP000605259">
    <property type="component" value="Unassembled WGS sequence"/>
</dbReference>
<dbReference type="PANTHER" id="PTHR33392:SF3">
    <property type="entry name" value="POLYISOPRENYL-TEICHOIC ACID--PEPTIDOGLYCAN TEICHOIC ACID TRANSFERASE TAGT"/>
    <property type="match status" value="1"/>
</dbReference>
<dbReference type="InterPro" id="IPR004474">
    <property type="entry name" value="LytR_CpsA_psr"/>
</dbReference>
<evidence type="ECO:0000313" key="8">
    <source>
        <dbReference type="Proteomes" id="UP000605259"/>
    </source>
</evidence>
<feature type="domain" description="Cell envelope-related transcriptional attenuator" evidence="6">
    <location>
        <begin position="96"/>
        <end position="252"/>
    </location>
</feature>
<keyword evidence="4 5" id="KW-1133">Transmembrane helix</keyword>
<sequence>MNRKVSVGQNRRKVKTRRMVVIIVLLMLVLGGVGYGGYLVYKASSAVKNAEQTLGRGGKSDLRDSEVKPVENHVSVLLMGVDESPSRAKEQGNAVHTDALMLATFNTDDKTVKLVSIPRDMYTYIPISSKVDKITHAHSEGQVRKGKDGGPDATVNAVEGLLNIPVDYYLKFNFASFIDIVNELGGIEIDVPADIVEQDSSGIANAIRLEKGIQTLNGEEALALARTRHMDSDAMRGQRQQLVLEAIVKKAASVGSVTEIGDIIDVIDGNFKTNLSLNDMMAFYKYGIGASIEKLQIEGQDAYIRNGSKKQAYSTYHEGTTYYYLPDKENLDKITKELRIHLGLSERYSQKYTQNNEVIKVTKTD</sequence>
<comment type="similarity">
    <text evidence="1">Belongs to the LytR/CpsA/Psr (LCP) family.</text>
</comment>
<dbReference type="EMBL" id="BMFK01000001">
    <property type="protein sequence ID" value="GGE67318.1"/>
    <property type="molecule type" value="Genomic_DNA"/>
</dbReference>
<dbReference type="Gene3D" id="3.40.630.190">
    <property type="entry name" value="LCP protein"/>
    <property type="match status" value="1"/>
</dbReference>
<reference evidence="7" key="1">
    <citation type="journal article" date="2014" name="Int. J. Syst. Evol. Microbiol.">
        <title>Complete genome sequence of Corynebacterium casei LMG S-19264T (=DSM 44701T), isolated from a smear-ripened cheese.</title>
        <authorList>
            <consortium name="US DOE Joint Genome Institute (JGI-PGF)"/>
            <person name="Walter F."/>
            <person name="Albersmeier A."/>
            <person name="Kalinowski J."/>
            <person name="Ruckert C."/>
        </authorList>
    </citation>
    <scope>NUCLEOTIDE SEQUENCE</scope>
    <source>
        <strain evidence="7">CGMCC 1.12698</strain>
    </source>
</reference>
<evidence type="ECO:0000256" key="2">
    <source>
        <dbReference type="ARBA" id="ARBA00022692"/>
    </source>
</evidence>
<evidence type="ECO:0000256" key="3">
    <source>
        <dbReference type="ARBA" id="ARBA00022968"/>
    </source>
</evidence>
<evidence type="ECO:0000256" key="1">
    <source>
        <dbReference type="ARBA" id="ARBA00006068"/>
    </source>
</evidence>
<keyword evidence="8" id="KW-1185">Reference proteome</keyword>
<evidence type="ECO:0000256" key="5">
    <source>
        <dbReference type="SAM" id="Phobius"/>
    </source>
</evidence>
<dbReference type="RefSeq" id="WP_188387920.1">
    <property type="nucleotide sequence ID" value="NZ_BMFK01000001.1"/>
</dbReference>